<dbReference type="PANTHER" id="PTHR36223">
    <property type="entry name" value="BETA-LACTAMASE-TYPE TRANSPEPTIDASE FOLD DOMAIN CONTAINING PROTEIN"/>
    <property type="match status" value="1"/>
</dbReference>
<proteinExistence type="predicted"/>
<dbReference type="Proteomes" id="UP001498398">
    <property type="component" value="Unassembled WGS sequence"/>
</dbReference>
<evidence type="ECO:0000313" key="3">
    <source>
        <dbReference type="EMBL" id="KAK7471248.1"/>
    </source>
</evidence>
<dbReference type="Pfam" id="PF25534">
    <property type="entry name" value="DUF7918"/>
    <property type="match status" value="1"/>
</dbReference>
<accession>A0ABR1K318</accession>
<reference evidence="3 4" key="1">
    <citation type="submission" date="2024-01" db="EMBL/GenBank/DDBJ databases">
        <title>A draft genome for the cacao thread blight pathogen Marasmiellus scandens.</title>
        <authorList>
            <person name="Baruah I.K."/>
            <person name="Leung J."/>
            <person name="Bukari Y."/>
            <person name="Amoako-Attah I."/>
            <person name="Meinhardt L.W."/>
            <person name="Bailey B.A."/>
            <person name="Cohen S.P."/>
        </authorList>
    </citation>
    <scope>NUCLEOTIDE SEQUENCE [LARGE SCALE GENOMIC DNA]</scope>
    <source>
        <strain evidence="3 4">GH-19</strain>
    </source>
</reference>
<sequence>MLQVGNIFAWICVDGVELTQYSVEDNGSEATCWIASEAGKNFSVHWRAQSARCPTRAVVSVDGQKCDSLFMHSTHDTYASRIRDYCVDAVLTSGTSERLLMFSPTNVTDDDEYLATTNQRAGEIKLQIQECEITGEATFKPSSFTGSQKVHEKSRKALVHQVGLGQERKSKKEWKRGLYAAVTADVASFVFHYRPIDFLRANGTAPSVPVLANTPSSSKKRPAQTDPEITTTGDSEGDLRALQKIESQLPAVREQLRNKRRRIQVKSEPSVKLEPGLVKREVIDLT</sequence>
<dbReference type="InterPro" id="IPR057678">
    <property type="entry name" value="DUF7918"/>
</dbReference>
<dbReference type="PANTHER" id="PTHR36223:SF1">
    <property type="entry name" value="TRANSCRIPTION ELONGATION FACTOR EAF N-TERMINAL DOMAIN-CONTAINING PROTEIN"/>
    <property type="match status" value="1"/>
</dbReference>
<dbReference type="EMBL" id="JBANRG010000002">
    <property type="protein sequence ID" value="KAK7471248.1"/>
    <property type="molecule type" value="Genomic_DNA"/>
</dbReference>
<organism evidence="3 4">
    <name type="scientific">Marasmiellus scandens</name>
    <dbReference type="NCBI Taxonomy" id="2682957"/>
    <lineage>
        <taxon>Eukaryota</taxon>
        <taxon>Fungi</taxon>
        <taxon>Dikarya</taxon>
        <taxon>Basidiomycota</taxon>
        <taxon>Agaricomycotina</taxon>
        <taxon>Agaricomycetes</taxon>
        <taxon>Agaricomycetidae</taxon>
        <taxon>Agaricales</taxon>
        <taxon>Marasmiineae</taxon>
        <taxon>Omphalotaceae</taxon>
        <taxon>Marasmiellus</taxon>
    </lineage>
</organism>
<comment type="caution">
    <text evidence="3">The sequence shown here is derived from an EMBL/GenBank/DDBJ whole genome shotgun (WGS) entry which is preliminary data.</text>
</comment>
<feature type="region of interest" description="Disordered" evidence="1">
    <location>
        <begin position="205"/>
        <end position="236"/>
    </location>
</feature>
<evidence type="ECO:0000313" key="4">
    <source>
        <dbReference type="Proteomes" id="UP001498398"/>
    </source>
</evidence>
<protein>
    <recommendedName>
        <fullName evidence="2">DUF7918 domain-containing protein</fullName>
    </recommendedName>
</protein>
<keyword evidence="4" id="KW-1185">Reference proteome</keyword>
<evidence type="ECO:0000256" key="1">
    <source>
        <dbReference type="SAM" id="MobiDB-lite"/>
    </source>
</evidence>
<feature type="domain" description="DUF7918" evidence="2">
    <location>
        <begin position="11"/>
        <end position="206"/>
    </location>
</feature>
<gene>
    <name evidence="3" type="ORF">VKT23_002655</name>
</gene>
<evidence type="ECO:0000259" key="2">
    <source>
        <dbReference type="Pfam" id="PF25534"/>
    </source>
</evidence>
<name>A0ABR1K318_9AGAR</name>